<organism evidence="2 3">
    <name type="scientific">Pseudomonas laurylsulfatiphila</name>
    <dbReference type="NCBI Taxonomy" id="2011015"/>
    <lineage>
        <taxon>Bacteria</taxon>
        <taxon>Pseudomonadati</taxon>
        <taxon>Pseudomonadota</taxon>
        <taxon>Gammaproteobacteria</taxon>
        <taxon>Pseudomonadales</taxon>
        <taxon>Pseudomonadaceae</taxon>
        <taxon>Pseudomonas</taxon>
    </lineage>
</organism>
<gene>
    <name evidence="2" type="ORF">CD175_25110</name>
</gene>
<dbReference type="AlphaFoldDB" id="A0A2S6FF42"/>
<comment type="caution">
    <text evidence="2">The sequence shown here is derived from an EMBL/GenBank/DDBJ whole genome shotgun (WGS) entry which is preliminary data.</text>
</comment>
<sequence>MLWFAQLQLLYRCMQPFVGASLLAKVVNDYAASLAPRGALRFFASKLAPTLWPFAALLPVSPRAWLYSLRSAWSAHQESSCSPPFKSLPPLARTSGG</sequence>
<dbReference type="EMBL" id="NIRS01000007">
    <property type="protein sequence ID" value="PPK36063.1"/>
    <property type="molecule type" value="Genomic_DNA"/>
</dbReference>
<name>A0A2S6FF42_9PSED</name>
<evidence type="ECO:0000313" key="3">
    <source>
        <dbReference type="Proteomes" id="UP000238541"/>
    </source>
</evidence>
<reference evidence="3" key="1">
    <citation type="submission" date="2017-06" db="EMBL/GenBank/DDBJ databases">
        <authorList>
            <person name="Furmanczyk E.M."/>
        </authorList>
    </citation>
    <scope>NUCLEOTIDE SEQUENCE [LARGE SCALE GENOMIC DNA]</scope>
    <source>
        <strain evidence="3">AP3_16</strain>
    </source>
</reference>
<keyword evidence="3" id="KW-1185">Reference proteome</keyword>
<evidence type="ECO:0000313" key="2">
    <source>
        <dbReference type="EMBL" id="PPK36063.1"/>
    </source>
</evidence>
<accession>A0A2S6FF42</accession>
<proteinExistence type="predicted"/>
<evidence type="ECO:0000256" key="1">
    <source>
        <dbReference type="SAM" id="MobiDB-lite"/>
    </source>
</evidence>
<dbReference type="Proteomes" id="UP000238541">
    <property type="component" value="Unassembled WGS sequence"/>
</dbReference>
<feature type="region of interest" description="Disordered" evidence="1">
    <location>
        <begin position="77"/>
        <end position="97"/>
    </location>
</feature>
<protein>
    <submittedName>
        <fullName evidence="2">Uncharacterized protein</fullName>
    </submittedName>
</protein>